<proteinExistence type="predicted"/>
<protein>
    <recommendedName>
        <fullName evidence="10">Nodulin-like domain-containing protein</fullName>
    </recommendedName>
</protein>
<dbReference type="GO" id="GO:0016020">
    <property type="term" value="C:membrane"/>
    <property type="evidence" value="ECO:0007669"/>
    <property type="project" value="UniProtKB-SubCell"/>
</dbReference>
<evidence type="ECO:0000256" key="5">
    <source>
        <dbReference type="SAM" id="Phobius"/>
    </source>
</evidence>
<dbReference type="InterPro" id="IPR036259">
    <property type="entry name" value="MFS_trans_sf"/>
</dbReference>
<comment type="caution">
    <text evidence="8">The sequence shown here is derived from an EMBL/GenBank/DDBJ whole genome shotgun (WGS) entry which is preliminary data.</text>
</comment>
<feature type="transmembrane region" description="Helical" evidence="5">
    <location>
        <begin position="85"/>
        <end position="104"/>
    </location>
</feature>
<feature type="domain" description="Nodulin-like" evidence="6">
    <location>
        <begin position="23"/>
        <end position="265"/>
    </location>
</feature>
<gene>
    <name evidence="8" type="ORF">Taro_051367</name>
</gene>
<dbReference type="AlphaFoldDB" id="A0A843XGY2"/>
<feature type="transmembrane region" description="Helical" evidence="5">
    <location>
        <begin position="424"/>
        <end position="444"/>
    </location>
</feature>
<keyword evidence="2 5" id="KW-0812">Transmembrane</keyword>
<feature type="transmembrane region" description="Helical" evidence="5">
    <location>
        <begin position="527"/>
        <end position="551"/>
    </location>
</feature>
<dbReference type="Pfam" id="PF23262">
    <property type="entry name" value="NFD4_C"/>
    <property type="match status" value="1"/>
</dbReference>
<keyword evidence="9" id="KW-1185">Reference proteome</keyword>
<feature type="transmembrane region" description="Helical" evidence="5">
    <location>
        <begin position="357"/>
        <end position="378"/>
    </location>
</feature>
<feature type="transmembrane region" description="Helical" evidence="5">
    <location>
        <begin position="183"/>
        <end position="203"/>
    </location>
</feature>
<evidence type="ECO:0000256" key="3">
    <source>
        <dbReference type="ARBA" id="ARBA00022989"/>
    </source>
</evidence>
<accession>A0A843XGY2</accession>
<keyword evidence="4 5" id="KW-0472">Membrane</keyword>
<organism evidence="8 9">
    <name type="scientific">Colocasia esculenta</name>
    <name type="common">Wild taro</name>
    <name type="synonym">Arum esculentum</name>
    <dbReference type="NCBI Taxonomy" id="4460"/>
    <lineage>
        <taxon>Eukaryota</taxon>
        <taxon>Viridiplantae</taxon>
        <taxon>Streptophyta</taxon>
        <taxon>Embryophyta</taxon>
        <taxon>Tracheophyta</taxon>
        <taxon>Spermatophyta</taxon>
        <taxon>Magnoliopsida</taxon>
        <taxon>Liliopsida</taxon>
        <taxon>Araceae</taxon>
        <taxon>Aroideae</taxon>
        <taxon>Colocasieae</taxon>
        <taxon>Colocasia</taxon>
    </lineage>
</organism>
<evidence type="ECO:0000259" key="6">
    <source>
        <dbReference type="Pfam" id="PF06813"/>
    </source>
</evidence>
<feature type="transmembrane region" description="Helical" evidence="5">
    <location>
        <begin position="156"/>
        <end position="177"/>
    </location>
</feature>
<feature type="transmembrane region" description="Helical" evidence="5">
    <location>
        <begin position="390"/>
        <end position="412"/>
    </location>
</feature>
<feature type="transmembrane region" description="Helical" evidence="5">
    <location>
        <begin position="450"/>
        <end position="470"/>
    </location>
</feature>
<name>A0A843XGY2_COLES</name>
<dbReference type="InterPro" id="IPR010658">
    <property type="entry name" value="Nodulin-like"/>
</dbReference>
<feature type="transmembrane region" description="Helical" evidence="5">
    <location>
        <begin position="482"/>
        <end position="507"/>
    </location>
</feature>
<dbReference type="CDD" id="cd17354">
    <property type="entry name" value="MFS_Mch1p_like"/>
    <property type="match status" value="1"/>
</dbReference>
<feature type="transmembrane region" description="Helical" evidence="5">
    <location>
        <begin position="245"/>
        <end position="266"/>
    </location>
</feature>
<dbReference type="Gene3D" id="1.20.1250.20">
    <property type="entry name" value="MFS general substrate transporter like domains"/>
    <property type="match status" value="1"/>
</dbReference>
<evidence type="ECO:0000256" key="1">
    <source>
        <dbReference type="ARBA" id="ARBA00004141"/>
    </source>
</evidence>
<dbReference type="PANTHER" id="PTHR21576:SF167">
    <property type="entry name" value="OS09G0536700 PROTEIN"/>
    <property type="match status" value="1"/>
</dbReference>
<dbReference type="InterPro" id="IPR056555">
    <property type="entry name" value="NFD4_C"/>
</dbReference>
<evidence type="ECO:0000259" key="7">
    <source>
        <dbReference type="Pfam" id="PF23262"/>
    </source>
</evidence>
<sequence length="688" mass="73868">MQGGSMGGARPHPPRTSLVQAWRWLGFVTAVWVQAISGNNYTFSNYSDALKSIMDLTQLELNNLSVAKDVGKAFGILAGLASDRLPTYVILLIGSLEGLVGYGAQWLVVGQAISPLPYWLMCVFLCMGGNSTTWMNTAVLVICLRNFRRNRGPVAGILKGFVGLSTAIFTDICDALFSGSASSFLIMLAVMPFAVNLTAMLCLREMPAQWDDSWESHYFAFFNGAAIVVALYLLAYDLSGSHSVIFSRVFVIVLLVLMATPLGVPLHQWLISRREKPREDLGGVEAVDSTPLLAGKTEAAVLEEGIEQTSRGAAAEEEECLDAAAAAATTAVEEEGKRRPAIGEDHTFVEFARTAEFWVLFVAFLCGVGTGIMVMNNMGQIGEALGYDDVSIFVSLLSISGFFGRLAAGSISEYFIRRAATPRPLWNAASQVLMVMSFVVMAIAPPGSLYVGSAGVGFAYGVRLAITVPTASEMFGLKHYGLIYNIIILNLPLGSFLFSGLVAGLLYDAQATETDSGGNTCSGAHCYRLTFVIMAAASVVGLALDVLLAFWTRSLYANIRASGQPKKKARGATGRSHSFAADSQHLDVGCRLLGSLCPRRSPADYSPFLLLLLHEILQGLAVAEALDLYNPSEELLKPIDDACREMADKGKSSATQETTQGKNTSFAEVVAQRFLSHGGKKSATRPLK</sequence>
<keyword evidence="3 5" id="KW-1133">Transmembrane helix</keyword>
<dbReference type="OrthoDB" id="410267at2759"/>
<dbReference type="SUPFAM" id="SSF103473">
    <property type="entry name" value="MFS general substrate transporter"/>
    <property type="match status" value="1"/>
</dbReference>
<dbReference type="EMBL" id="NMUH01008149">
    <property type="protein sequence ID" value="MQM18377.1"/>
    <property type="molecule type" value="Genomic_DNA"/>
</dbReference>
<evidence type="ECO:0000256" key="4">
    <source>
        <dbReference type="ARBA" id="ARBA00023136"/>
    </source>
</evidence>
<feature type="transmembrane region" description="Helical" evidence="5">
    <location>
        <begin position="215"/>
        <end position="233"/>
    </location>
</feature>
<evidence type="ECO:0000313" key="9">
    <source>
        <dbReference type="Proteomes" id="UP000652761"/>
    </source>
</evidence>
<reference evidence="8" key="1">
    <citation type="submission" date="2017-07" db="EMBL/GenBank/DDBJ databases">
        <title>Taro Niue Genome Assembly and Annotation.</title>
        <authorList>
            <person name="Atibalentja N."/>
            <person name="Keating K."/>
            <person name="Fields C.J."/>
        </authorList>
    </citation>
    <scope>NUCLEOTIDE SEQUENCE</scope>
    <source>
        <strain evidence="8">Niue_2</strain>
        <tissue evidence="8">Leaf</tissue>
    </source>
</reference>
<comment type="subcellular location">
    <subcellularLocation>
        <location evidence="1">Membrane</location>
        <topology evidence="1">Multi-pass membrane protein</topology>
    </subcellularLocation>
</comment>
<feature type="transmembrane region" description="Helical" evidence="5">
    <location>
        <begin position="116"/>
        <end position="144"/>
    </location>
</feature>
<evidence type="ECO:0008006" key="10">
    <source>
        <dbReference type="Google" id="ProtNLM"/>
    </source>
</evidence>
<dbReference type="Pfam" id="PF06813">
    <property type="entry name" value="Nodulin-like"/>
    <property type="match status" value="1"/>
</dbReference>
<evidence type="ECO:0000313" key="8">
    <source>
        <dbReference type="EMBL" id="MQM18377.1"/>
    </source>
</evidence>
<feature type="domain" description="NFD4 C-terminal" evidence="7">
    <location>
        <begin position="352"/>
        <end position="556"/>
    </location>
</feature>
<dbReference type="PANTHER" id="PTHR21576">
    <property type="entry name" value="UNCHARACTERIZED NODULIN-LIKE PROTEIN"/>
    <property type="match status" value="1"/>
</dbReference>
<dbReference type="Proteomes" id="UP000652761">
    <property type="component" value="Unassembled WGS sequence"/>
</dbReference>
<evidence type="ECO:0000256" key="2">
    <source>
        <dbReference type="ARBA" id="ARBA00022692"/>
    </source>
</evidence>